<name>A0AAJ6FXK1_PRORE</name>
<sequence>MAEFNNRSTNQEMVTAIEYWILRNSHVEVLTIKVVFPFG</sequence>
<dbReference type="AlphaFoldDB" id="A0AAJ6FXK1"/>
<evidence type="ECO:0000313" key="1">
    <source>
        <dbReference type="EMBL" id="WHT95703.1"/>
    </source>
</evidence>
<reference evidence="1" key="1">
    <citation type="submission" date="2021-06" db="EMBL/GenBank/DDBJ databases">
        <title>Emergence of genetically related NDM-1-producing Providencia rettgeri strains in Argentina.</title>
        <authorList>
            <person name="Pasteran F."/>
            <person name="Meo A."/>
            <person name="Gomez S."/>
            <person name="Derdoy L."/>
            <person name="Albronoz E."/>
            <person name="Faccone D."/>
            <person name="Guerriero L."/>
            <person name="Archuby D."/>
            <person name="Tarzia A."/>
            <person name="Lopez M."/>
            <person name="Corso A."/>
        </authorList>
    </citation>
    <scope>NUCLEOTIDE SEQUENCE</scope>
    <source>
        <strain evidence="1">PreM15628</strain>
    </source>
</reference>
<accession>A0AAJ6FXK1</accession>
<proteinExistence type="predicted"/>
<evidence type="ECO:0000313" key="2">
    <source>
        <dbReference type="Proteomes" id="UP000682358"/>
    </source>
</evidence>
<protein>
    <submittedName>
        <fullName evidence="1">Uncharacterized protein</fullName>
    </submittedName>
</protein>
<dbReference type="EMBL" id="CP076405">
    <property type="protein sequence ID" value="WHT95703.1"/>
    <property type="molecule type" value="Genomic_DNA"/>
</dbReference>
<dbReference type="Proteomes" id="UP000682358">
    <property type="component" value="Chromosome"/>
</dbReference>
<gene>
    <name evidence="1" type="ORF">KOF27_20050</name>
</gene>
<organism evidence="1 2">
    <name type="scientific">Providencia rettgeri</name>
    <dbReference type="NCBI Taxonomy" id="587"/>
    <lineage>
        <taxon>Bacteria</taxon>
        <taxon>Pseudomonadati</taxon>
        <taxon>Pseudomonadota</taxon>
        <taxon>Gammaproteobacteria</taxon>
        <taxon>Enterobacterales</taxon>
        <taxon>Morganellaceae</taxon>
        <taxon>Providencia</taxon>
    </lineage>
</organism>